<dbReference type="Proteomes" id="UP000694844">
    <property type="component" value="Chromosome 4"/>
</dbReference>
<dbReference type="GeneID" id="111129584"/>
<name>A0A8B8DU43_CRAVI</name>
<proteinExistence type="predicted"/>
<evidence type="ECO:0000313" key="2">
    <source>
        <dbReference type="RefSeq" id="XP_022331747.1"/>
    </source>
</evidence>
<keyword evidence="1" id="KW-1185">Reference proteome</keyword>
<dbReference type="OrthoDB" id="10552593at2759"/>
<dbReference type="RefSeq" id="XP_022331747.1">
    <property type="nucleotide sequence ID" value="XM_022476039.1"/>
</dbReference>
<gene>
    <name evidence="2" type="primary">LOC111129584</name>
</gene>
<dbReference type="KEGG" id="cvn:111129584"/>
<protein>
    <submittedName>
        <fullName evidence="2">Uncharacterized protein LOC111129584</fullName>
    </submittedName>
</protein>
<accession>A0A8B8DU43</accession>
<sequence length="188" mass="21611">MLAQLNKIMFLQEKSIDLQKLLSGMENLMLLKADRGLLTRKLVSMSKANRQILQLRLMGHQRQITLSSIRLIRSRSMLLSLSSNATLPGATYEEDRFNRLIAMLRLNQGRLARDILLHLLQNSTGFPGSPKLRSLSPWRPSTPDLQDDSCYCLSRLPNILFLFPKKYFTIICNSEISLKIESLYETRT</sequence>
<organism evidence="1 2">
    <name type="scientific">Crassostrea virginica</name>
    <name type="common">Eastern oyster</name>
    <dbReference type="NCBI Taxonomy" id="6565"/>
    <lineage>
        <taxon>Eukaryota</taxon>
        <taxon>Metazoa</taxon>
        <taxon>Spiralia</taxon>
        <taxon>Lophotrochozoa</taxon>
        <taxon>Mollusca</taxon>
        <taxon>Bivalvia</taxon>
        <taxon>Autobranchia</taxon>
        <taxon>Pteriomorphia</taxon>
        <taxon>Ostreida</taxon>
        <taxon>Ostreoidea</taxon>
        <taxon>Ostreidae</taxon>
        <taxon>Crassostrea</taxon>
    </lineage>
</organism>
<reference evidence="2" key="1">
    <citation type="submission" date="2025-08" db="UniProtKB">
        <authorList>
            <consortium name="RefSeq"/>
        </authorList>
    </citation>
    <scope>IDENTIFICATION</scope>
    <source>
        <tissue evidence="2">Whole sample</tissue>
    </source>
</reference>
<evidence type="ECO:0000313" key="1">
    <source>
        <dbReference type="Proteomes" id="UP000694844"/>
    </source>
</evidence>
<dbReference type="AlphaFoldDB" id="A0A8B8DU43"/>